<evidence type="ECO:0000313" key="1">
    <source>
        <dbReference type="EMBL" id="MET4759627.1"/>
    </source>
</evidence>
<reference evidence="1 2" key="1">
    <citation type="submission" date="2024-06" db="EMBL/GenBank/DDBJ databases">
        <title>Genomic Encyclopedia of Type Strains, Phase V (KMG-V): Genome sequencing to study the core and pangenomes of soil and plant-associated prokaryotes.</title>
        <authorList>
            <person name="Whitman W."/>
        </authorList>
    </citation>
    <scope>NUCLEOTIDE SEQUENCE [LARGE SCALE GENOMIC DNA]</scope>
    <source>
        <strain evidence="1 2">NE40</strain>
    </source>
</reference>
<keyword evidence="2" id="KW-1185">Reference proteome</keyword>
<gene>
    <name evidence="1" type="ORF">V5J35_004946</name>
</gene>
<name>A0ABV2SPC3_9GAMM</name>
<evidence type="ECO:0008006" key="3">
    <source>
        <dbReference type="Google" id="ProtNLM"/>
    </source>
</evidence>
<accession>A0ABV2SPC3</accession>
<dbReference type="RefSeq" id="WP_354016538.1">
    <property type="nucleotide sequence ID" value="NZ_JBEWTB010000003.1"/>
</dbReference>
<dbReference type="SUPFAM" id="SSF52540">
    <property type="entry name" value="P-loop containing nucleoside triphosphate hydrolases"/>
    <property type="match status" value="1"/>
</dbReference>
<dbReference type="Proteomes" id="UP001549366">
    <property type="component" value="Unassembled WGS sequence"/>
</dbReference>
<dbReference type="InterPro" id="IPR027417">
    <property type="entry name" value="P-loop_NTPase"/>
</dbReference>
<dbReference type="Gene3D" id="3.30.420.240">
    <property type="match status" value="1"/>
</dbReference>
<evidence type="ECO:0000313" key="2">
    <source>
        <dbReference type="Proteomes" id="UP001549366"/>
    </source>
</evidence>
<protein>
    <recommendedName>
        <fullName evidence="3">Terminase</fullName>
    </recommendedName>
</protein>
<dbReference type="Gene3D" id="3.40.50.300">
    <property type="entry name" value="P-loop containing nucleotide triphosphate hydrolases"/>
    <property type="match status" value="1"/>
</dbReference>
<organism evidence="1 2">
    <name type="scientific">Endozoicomonas lisbonensis</name>
    <dbReference type="NCBI Taxonomy" id="3120522"/>
    <lineage>
        <taxon>Bacteria</taxon>
        <taxon>Pseudomonadati</taxon>
        <taxon>Pseudomonadota</taxon>
        <taxon>Gammaproteobacteria</taxon>
        <taxon>Oceanospirillales</taxon>
        <taxon>Endozoicomonadaceae</taxon>
        <taxon>Endozoicomonas</taxon>
    </lineage>
</organism>
<dbReference type="EMBL" id="JBEWTB010000003">
    <property type="protein sequence ID" value="MET4759627.1"/>
    <property type="molecule type" value="Genomic_DNA"/>
</dbReference>
<sequence>MAKKKNRTIVHDPRYEDFAASFQEDPLLWCVDVCDFDPSYQQVDIIEALTPVGANVSVASGHGTGKSHLTACLVLWFLLCHRESLIMLTANNIDQVRNVVFAYIKRVWSKICEVHPWLEPYGVITSQSFYLKGFKGVWQIMGKTCSKGNEESLAGNHRADYLIVVDEASGVSDKAMGVMRGALTEANNRMLMLSQPTRNTGHFYESHFRLKKSANNPNGIYTALALNSELSPFVTDKFIREKRAEYGGVDSPEYCIKVRGIFPDNLSGYLINRKLVDGGFKHQIEHKDEWGYLALCDVAGGEARDSSVLHICKVSGMDSERIIEPVLVMEMARGVDAVKFARYCHDIAPSYPNITFGIDSDGYGLSMAQEAEKLGLNVVRIHWGRPPHSKAAKKRFTNERTMAAVYTMEALRDGRLGLYAGDPVIREKTIEQFVRIPYSFNEYGQWKLKSKEQMRSDGIKSPDIFDTYCFAQLVDYIPAGVAGGDAGSDELDWANEALGAA</sequence>
<comment type="caution">
    <text evidence="1">The sequence shown here is derived from an EMBL/GenBank/DDBJ whole genome shotgun (WGS) entry which is preliminary data.</text>
</comment>
<proteinExistence type="predicted"/>